<evidence type="ECO:0000313" key="2">
    <source>
        <dbReference type="EMBL" id="MBC8571626.1"/>
    </source>
</evidence>
<name>A0ABR7N5H2_9FIRM</name>
<proteinExistence type="predicted"/>
<evidence type="ECO:0000259" key="1">
    <source>
        <dbReference type="Pfam" id="PF01965"/>
    </source>
</evidence>
<comment type="caution">
    <text evidence="2">The sequence shown here is derived from an EMBL/GenBank/DDBJ whole genome shotgun (WGS) entry which is preliminary data.</text>
</comment>
<dbReference type="CDD" id="cd03135">
    <property type="entry name" value="GATase1_DJ-1"/>
    <property type="match status" value="1"/>
</dbReference>
<organism evidence="2 3">
    <name type="scientific">Jingyaoa shaoxingensis</name>
    <dbReference type="NCBI Taxonomy" id="2763671"/>
    <lineage>
        <taxon>Bacteria</taxon>
        <taxon>Bacillati</taxon>
        <taxon>Bacillota</taxon>
        <taxon>Clostridia</taxon>
        <taxon>Lachnospirales</taxon>
        <taxon>Lachnospiraceae</taxon>
        <taxon>Jingyaoa</taxon>
    </lineage>
</organism>
<sequence length="183" mass="19594">MSKLYIFLADGFEEIEGLTVVDILRRAGVEVTTVSIMGKKTIVGAHKITLEADEVFEDCNFSDGDMFVLPGGMPGTLHLGEHQYLAELLKKADHEKKGIAAICAAPSVLGDLGLLKGKKATCYPGFEERLTGASTSTDPVVTDGHITTSRGMGTAIPFALELVTRMCGKEKSEALSKSIIYNI</sequence>
<dbReference type="Proteomes" id="UP000657421">
    <property type="component" value="Unassembled WGS sequence"/>
</dbReference>
<accession>A0ABR7N5H2</accession>
<dbReference type="RefSeq" id="WP_249306555.1">
    <property type="nucleotide sequence ID" value="NZ_JACRSZ010000001.1"/>
</dbReference>
<feature type="domain" description="DJ-1/PfpI" evidence="1">
    <location>
        <begin position="3"/>
        <end position="164"/>
    </location>
</feature>
<dbReference type="Gene3D" id="3.40.50.880">
    <property type="match status" value="1"/>
</dbReference>
<keyword evidence="3" id="KW-1185">Reference proteome</keyword>
<dbReference type="InterPro" id="IPR006287">
    <property type="entry name" value="DJ-1"/>
</dbReference>
<dbReference type="EMBL" id="JACRSZ010000001">
    <property type="protein sequence ID" value="MBC8571626.1"/>
    <property type="molecule type" value="Genomic_DNA"/>
</dbReference>
<dbReference type="SUPFAM" id="SSF52317">
    <property type="entry name" value="Class I glutamine amidotransferase-like"/>
    <property type="match status" value="1"/>
</dbReference>
<dbReference type="InterPro" id="IPR002818">
    <property type="entry name" value="DJ-1/PfpI"/>
</dbReference>
<dbReference type="Pfam" id="PF01965">
    <property type="entry name" value="DJ-1_PfpI"/>
    <property type="match status" value="1"/>
</dbReference>
<dbReference type="InterPro" id="IPR050325">
    <property type="entry name" value="Prot/Nucl_acid_deglycase"/>
</dbReference>
<dbReference type="InterPro" id="IPR029062">
    <property type="entry name" value="Class_I_gatase-like"/>
</dbReference>
<dbReference type="PANTHER" id="PTHR48094:SF12">
    <property type="entry name" value="PARKINSON DISEASE PROTEIN 7 HOMOLOG"/>
    <property type="match status" value="1"/>
</dbReference>
<protein>
    <submittedName>
        <fullName evidence="2">DJ-1/PfpI family protein</fullName>
    </submittedName>
</protein>
<dbReference type="NCBIfam" id="TIGR01383">
    <property type="entry name" value="not_thiJ"/>
    <property type="match status" value="1"/>
</dbReference>
<gene>
    <name evidence="2" type="ORF">H8716_00785</name>
</gene>
<evidence type="ECO:0000313" key="3">
    <source>
        <dbReference type="Proteomes" id="UP000657421"/>
    </source>
</evidence>
<dbReference type="PANTHER" id="PTHR48094">
    <property type="entry name" value="PROTEIN/NUCLEIC ACID DEGLYCASE DJ-1-RELATED"/>
    <property type="match status" value="1"/>
</dbReference>
<reference evidence="2 3" key="1">
    <citation type="submission" date="2020-08" db="EMBL/GenBank/DDBJ databases">
        <title>Genome public.</title>
        <authorList>
            <person name="Liu C."/>
            <person name="Sun Q."/>
        </authorList>
    </citation>
    <scope>NUCLEOTIDE SEQUENCE [LARGE SCALE GENOMIC DNA]</scope>
    <source>
        <strain evidence="2 3">NSJ-46</strain>
    </source>
</reference>